<feature type="domain" description="SH3" evidence="17">
    <location>
        <begin position="556"/>
        <end position="617"/>
    </location>
</feature>
<evidence type="ECO:0000256" key="8">
    <source>
        <dbReference type="ARBA" id="ARBA00022583"/>
    </source>
</evidence>
<dbReference type="EMBL" id="AYCK01019188">
    <property type="status" value="NOT_ANNOTATED_CDS"/>
    <property type="molecule type" value="Genomic_DNA"/>
</dbReference>
<dbReference type="InterPro" id="IPR036028">
    <property type="entry name" value="SH3-like_dom_sf"/>
</dbReference>
<feature type="compositionally biased region" description="Polar residues" evidence="16">
    <location>
        <begin position="498"/>
        <end position="520"/>
    </location>
</feature>
<dbReference type="OMA" id="DERRIKC"/>
<dbReference type="GO" id="GO:0008289">
    <property type="term" value="F:lipid binding"/>
    <property type="evidence" value="ECO:0007669"/>
    <property type="project" value="UniProtKB-KW"/>
</dbReference>
<dbReference type="GO" id="GO:0006897">
    <property type="term" value="P:endocytosis"/>
    <property type="evidence" value="ECO:0007669"/>
    <property type="project" value="UniProtKB-KW"/>
</dbReference>
<feature type="domain" description="REM-1" evidence="19">
    <location>
        <begin position="402"/>
        <end position="479"/>
    </location>
</feature>
<dbReference type="InterPro" id="IPR011072">
    <property type="entry name" value="HR1_rho-bd"/>
</dbReference>
<dbReference type="PROSITE" id="PS51741">
    <property type="entry name" value="F_BAR"/>
    <property type="match status" value="1"/>
</dbReference>
<dbReference type="InterPro" id="IPR001060">
    <property type="entry name" value="FCH_dom"/>
</dbReference>
<evidence type="ECO:0000259" key="17">
    <source>
        <dbReference type="PROSITE" id="PS50002"/>
    </source>
</evidence>
<keyword evidence="21" id="KW-1185">Reference proteome</keyword>
<evidence type="ECO:0008006" key="22">
    <source>
        <dbReference type="Google" id="ProtNLM"/>
    </source>
</evidence>
<dbReference type="STRING" id="48698.ENSPFOP00000012288"/>
<keyword evidence="8" id="KW-0254">Endocytosis</keyword>
<dbReference type="PANTHER" id="PTHR15735">
    <property type="entry name" value="FCH AND DOUBLE SH3 DOMAINS PROTEIN"/>
    <property type="match status" value="1"/>
</dbReference>
<dbReference type="SUPFAM" id="SSF103657">
    <property type="entry name" value="BAR/IMD domain-like"/>
    <property type="match status" value="1"/>
</dbReference>
<evidence type="ECO:0000256" key="16">
    <source>
        <dbReference type="SAM" id="MobiDB-lite"/>
    </source>
</evidence>
<dbReference type="Gene3D" id="2.30.30.40">
    <property type="entry name" value="SH3 Domains"/>
    <property type="match status" value="1"/>
</dbReference>
<dbReference type="GO" id="GO:0005886">
    <property type="term" value="C:plasma membrane"/>
    <property type="evidence" value="ECO:0007669"/>
    <property type="project" value="UniProtKB-SubCell"/>
</dbReference>
<sequence length="685" mass="78368">MSCNWGTELWDQFDNLEKHTNWGIDFLERYTKFVKERADIELSYAKQIRSLSKKFHLKRSREDDSRFTWCVAFAATLQQLNDMAAQREDLADCLHTQIACDLTRYTQELKAERKTHFQDGRRAQQHIESSWKQLESSKRRFERDCKEAERAQHVSDRIDLDNKADGEKRCSLKARQVAQQKQQAAEESRKEYVTSLNQFNQDQHQHYRTLVPVIYQRIQDMEERRIERIAEAMRSAAESERKVLPAASRCLDAMMDAAESIQPRKDTGHVVEVYKSGFDPPGDVEFEDYSANMRRSISESSYLDNRAEGRKHSRKLWPFLRKNKLLHLLSSPRQPPPPPPTSPSPGEAINSSQSPPTGSREPITQRLSDLMSSGSRTRKQCLRSLKRGLSLKLGSSVTDGSQLPPEQRRKKLLGRINSINQEIQREREQRDALLKMREVYERSPQMGDARSLEPRLEEVKLNLQRLEEELRRNQVWLSEADGGLSDHGGRRQSGGCGLNSQATTPGSSSLKQLNNRSPASRESPDGSYTEDQAAEITFKSRSSEFDDDFDDEEPLPSIGTCKSLYPFQGQNEGTLSMVEGELLSVVEEDKGDGWTRVRRNLEEEGYVPTSYIKVFLDGSAKGRSLSWSKPALVLGTARFLLSRICTDQSSRLAHLSACQDILQQEVAASDWTELLFGYFTQSVFR</sequence>
<protein>
    <recommendedName>
        <fullName evidence="22">Formin binding protein 1a</fullName>
    </recommendedName>
</protein>
<keyword evidence="12" id="KW-0206">Cytoskeleton</keyword>
<evidence type="ECO:0000256" key="12">
    <source>
        <dbReference type="ARBA" id="ARBA00023212"/>
    </source>
</evidence>
<evidence type="ECO:0000256" key="6">
    <source>
        <dbReference type="ARBA" id="ARBA00022475"/>
    </source>
</evidence>
<dbReference type="SMART" id="SM00055">
    <property type="entry name" value="FCH"/>
    <property type="match status" value="1"/>
</dbReference>
<evidence type="ECO:0000259" key="18">
    <source>
        <dbReference type="PROSITE" id="PS51741"/>
    </source>
</evidence>
<dbReference type="Gene3D" id="6.10.140.470">
    <property type="match status" value="1"/>
</dbReference>
<dbReference type="PROSITE" id="PS50002">
    <property type="entry name" value="SH3"/>
    <property type="match status" value="1"/>
</dbReference>
<feature type="region of interest" description="Disordered" evidence="16">
    <location>
        <begin position="480"/>
        <end position="531"/>
    </location>
</feature>
<dbReference type="Pfam" id="PF00611">
    <property type="entry name" value="FCH"/>
    <property type="match status" value="1"/>
</dbReference>
<dbReference type="GO" id="GO:0005856">
    <property type="term" value="C:cytoskeleton"/>
    <property type="evidence" value="ECO:0007669"/>
    <property type="project" value="UniProtKB-SubCell"/>
</dbReference>
<dbReference type="InterPro" id="IPR031160">
    <property type="entry name" value="F_BAR_dom"/>
</dbReference>
<dbReference type="FunFam" id="2.30.30.40:FF:000017">
    <property type="entry name" value="Formin-binding protein 1-like isoform 1"/>
    <property type="match status" value="1"/>
</dbReference>
<dbReference type="eggNOG" id="KOG3565">
    <property type="taxonomic scope" value="Eukaryota"/>
</dbReference>
<dbReference type="Pfam" id="PF25610">
    <property type="entry name" value="HR1_TOCA"/>
    <property type="match status" value="1"/>
</dbReference>
<feature type="domain" description="F-BAR" evidence="18">
    <location>
        <begin position="3"/>
        <end position="266"/>
    </location>
</feature>
<keyword evidence="9 14" id="KW-0175">Coiled coil</keyword>
<evidence type="ECO:0000256" key="5">
    <source>
        <dbReference type="ARBA" id="ARBA00022443"/>
    </source>
</evidence>
<dbReference type="Proteomes" id="UP000028760">
    <property type="component" value="Unassembled WGS sequence"/>
</dbReference>
<dbReference type="Pfam" id="PF00018">
    <property type="entry name" value="SH3_1"/>
    <property type="match status" value="1"/>
</dbReference>
<feature type="region of interest" description="Disordered" evidence="16">
    <location>
        <begin position="329"/>
        <end position="363"/>
    </location>
</feature>
<dbReference type="AlphaFoldDB" id="A0A087Y2N5"/>
<comment type="subcellular location">
    <subcellularLocation>
        <location evidence="1">Cell membrane</location>
    </subcellularLocation>
    <subcellularLocation>
        <location evidence="3">Cytoplasm</location>
        <location evidence="3">Cell cortex</location>
    </subcellularLocation>
    <subcellularLocation>
        <location evidence="2">Cytoplasm</location>
        <location evidence="2">Cytoskeleton</location>
    </subcellularLocation>
</comment>
<keyword evidence="7" id="KW-0963">Cytoplasm</keyword>
<dbReference type="EMBL" id="AYCK01019186">
    <property type="status" value="NOT_ANNOTATED_CDS"/>
    <property type="molecule type" value="Genomic_DNA"/>
</dbReference>
<evidence type="ECO:0000256" key="7">
    <source>
        <dbReference type="ARBA" id="ARBA00022490"/>
    </source>
</evidence>
<dbReference type="EMBL" id="AYCK01019187">
    <property type="status" value="NOT_ANNOTATED_CDS"/>
    <property type="molecule type" value="Genomic_DNA"/>
</dbReference>
<evidence type="ECO:0000256" key="3">
    <source>
        <dbReference type="ARBA" id="ARBA00004544"/>
    </source>
</evidence>
<evidence type="ECO:0000256" key="2">
    <source>
        <dbReference type="ARBA" id="ARBA00004245"/>
    </source>
</evidence>
<dbReference type="EMBL" id="AYCK01019185">
    <property type="status" value="NOT_ANNOTATED_CDS"/>
    <property type="molecule type" value="Genomic_DNA"/>
</dbReference>
<dbReference type="InterPro" id="IPR027267">
    <property type="entry name" value="AH/BAR_dom_sf"/>
</dbReference>
<dbReference type="GeneTree" id="ENSGT00950000183047"/>
<keyword evidence="11" id="KW-0472">Membrane</keyword>
<reference evidence="21" key="1">
    <citation type="submission" date="2013-10" db="EMBL/GenBank/DDBJ databases">
        <authorList>
            <person name="Schartl M."/>
            <person name="Warren W."/>
        </authorList>
    </citation>
    <scope>NUCLEOTIDE SEQUENCE [LARGE SCALE GENOMIC DNA]</scope>
    <source>
        <strain evidence="21">female</strain>
    </source>
</reference>
<comment type="similarity">
    <text evidence="4">Belongs to the FNBP1 family.</text>
</comment>
<name>A0A087Y2N5_POEFO</name>
<evidence type="ECO:0000256" key="4">
    <source>
        <dbReference type="ARBA" id="ARBA00009426"/>
    </source>
</evidence>
<evidence type="ECO:0000259" key="19">
    <source>
        <dbReference type="PROSITE" id="PS51860"/>
    </source>
</evidence>
<evidence type="ECO:0000313" key="21">
    <source>
        <dbReference type="Proteomes" id="UP000028760"/>
    </source>
</evidence>
<dbReference type="CDD" id="cd11619">
    <property type="entry name" value="HR1_CIP4-like"/>
    <property type="match status" value="1"/>
</dbReference>
<keyword evidence="6" id="KW-1003">Cell membrane</keyword>
<dbReference type="EMBL" id="AYCK01019184">
    <property type="status" value="NOT_ANNOTATED_CDS"/>
    <property type="molecule type" value="Genomic_DNA"/>
</dbReference>
<feature type="coiled-coil region" evidence="15">
    <location>
        <begin position="409"/>
        <end position="476"/>
    </location>
</feature>
<dbReference type="GO" id="GO:0005938">
    <property type="term" value="C:cell cortex"/>
    <property type="evidence" value="ECO:0007669"/>
    <property type="project" value="UniProtKB-SubCell"/>
</dbReference>
<evidence type="ECO:0000256" key="10">
    <source>
        <dbReference type="ARBA" id="ARBA00023121"/>
    </source>
</evidence>
<proteinExistence type="inferred from homology"/>
<keyword evidence="5 13" id="KW-0728">SH3 domain</keyword>
<feature type="compositionally biased region" description="Pro residues" evidence="16">
    <location>
        <begin position="333"/>
        <end position="343"/>
    </location>
</feature>
<dbReference type="EMBL" id="AYCK01019189">
    <property type="status" value="NOT_ANNOTATED_CDS"/>
    <property type="molecule type" value="Genomic_DNA"/>
</dbReference>
<evidence type="ECO:0000313" key="20">
    <source>
        <dbReference type="Ensembl" id="ENSPFOP00000012288.2"/>
    </source>
</evidence>
<evidence type="ECO:0000256" key="13">
    <source>
        <dbReference type="PROSITE-ProRule" id="PRU00192"/>
    </source>
</evidence>
<accession>A0A087Y2N5</accession>
<evidence type="ECO:0000256" key="14">
    <source>
        <dbReference type="PROSITE-ProRule" id="PRU01077"/>
    </source>
</evidence>
<evidence type="ECO:0000256" key="15">
    <source>
        <dbReference type="SAM" id="Coils"/>
    </source>
</evidence>
<dbReference type="InterPro" id="IPR057870">
    <property type="entry name" value="HR1_TOCA"/>
</dbReference>
<evidence type="ECO:0000256" key="1">
    <source>
        <dbReference type="ARBA" id="ARBA00004236"/>
    </source>
</evidence>
<dbReference type="SUPFAM" id="SSF50044">
    <property type="entry name" value="SH3-domain"/>
    <property type="match status" value="1"/>
</dbReference>
<dbReference type="InterPro" id="IPR001452">
    <property type="entry name" value="SH3_domain"/>
</dbReference>
<organism evidence="20 21">
    <name type="scientific">Poecilia formosa</name>
    <name type="common">Amazon molly</name>
    <name type="synonym">Limia formosa</name>
    <dbReference type="NCBI Taxonomy" id="48698"/>
    <lineage>
        <taxon>Eukaryota</taxon>
        <taxon>Metazoa</taxon>
        <taxon>Chordata</taxon>
        <taxon>Craniata</taxon>
        <taxon>Vertebrata</taxon>
        <taxon>Euteleostomi</taxon>
        <taxon>Actinopterygii</taxon>
        <taxon>Neopterygii</taxon>
        <taxon>Teleostei</taxon>
        <taxon>Neoteleostei</taxon>
        <taxon>Acanthomorphata</taxon>
        <taxon>Ovalentaria</taxon>
        <taxon>Atherinomorphae</taxon>
        <taxon>Cyprinodontiformes</taxon>
        <taxon>Poeciliidae</taxon>
        <taxon>Poeciliinae</taxon>
        <taxon>Poecilia</taxon>
    </lineage>
</organism>
<dbReference type="PANTHER" id="PTHR15735:SF22">
    <property type="entry name" value="FORMIN-BINDING PROTEIN 1 ISOFORM X1"/>
    <property type="match status" value="1"/>
</dbReference>
<dbReference type="SMART" id="SM00326">
    <property type="entry name" value="SH3"/>
    <property type="match status" value="1"/>
</dbReference>
<dbReference type="GO" id="GO:0007165">
    <property type="term" value="P:signal transduction"/>
    <property type="evidence" value="ECO:0007669"/>
    <property type="project" value="InterPro"/>
</dbReference>
<keyword evidence="10" id="KW-0446">Lipid-binding</keyword>
<dbReference type="FunFam" id="1.20.1270.60:FF:000002">
    <property type="entry name" value="Formin-binding protein 1-like isoform 1"/>
    <property type="match status" value="1"/>
</dbReference>
<dbReference type="EMBL" id="AYCK01019183">
    <property type="status" value="NOT_ANNOTATED_CDS"/>
    <property type="molecule type" value="Genomic_DNA"/>
</dbReference>
<dbReference type="PROSITE" id="PS51860">
    <property type="entry name" value="REM_1"/>
    <property type="match status" value="1"/>
</dbReference>
<dbReference type="Gene3D" id="1.20.1270.60">
    <property type="entry name" value="Arfaptin homology (AH) domain/BAR domain"/>
    <property type="match status" value="1"/>
</dbReference>
<reference evidence="20" key="2">
    <citation type="submission" date="2025-08" db="UniProtKB">
        <authorList>
            <consortium name="Ensembl"/>
        </authorList>
    </citation>
    <scope>IDENTIFICATION</scope>
</reference>
<dbReference type="Ensembl" id="ENSPFOT00000012305.2">
    <property type="protein sequence ID" value="ENSPFOP00000012288.2"/>
    <property type="gene ID" value="ENSPFOG00000012072.2"/>
</dbReference>
<reference evidence="20" key="3">
    <citation type="submission" date="2025-09" db="UniProtKB">
        <authorList>
            <consortium name="Ensembl"/>
        </authorList>
    </citation>
    <scope>IDENTIFICATION</scope>
</reference>
<evidence type="ECO:0000256" key="9">
    <source>
        <dbReference type="ARBA" id="ARBA00023054"/>
    </source>
</evidence>
<evidence type="ECO:0000256" key="11">
    <source>
        <dbReference type="ARBA" id="ARBA00023136"/>
    </source>
</evidence>